<dbReference type="PROSITE" id="PS50020">
    <property type="entry name" value="WW_DOMAIN_2"/>
    <property type="match status" value="1"/>
</dbReference>
<feature type="region of interest" description="Disordered" evidence="3">
    <location>
        <begin position="150"/>
        <end position="189"/>
    </location>
</feature>
<dbReference type="GO" id="GO:0070063">
    <property type="term" value="F:RNA polymerase binding"/>
    <property type="evidence" value="ECO:0007669"/>
    <property type="project" value="InterPro"/>
</dbReference>
<name>A0AA38M034_9CUCU</name>
<evidence type="ECO:0000259" key="5">
    <source>
        <dbReference type="PROSITE" id="PS51676"/>
    </source>
</evidence>
<feature type="compositionally biased region" description="Polar residues" evidence="3">
    <location>
        <begin position="175"/>
        <end position="187"/>
    </location>
</feature>
<dbReference type="Proteomes" id="UP001168821">
    <property type="component" value="Unassembled WGS sequence"/>
</dbReference>
<dbReference type="InterPro" id="IPR001202">
    <property type="entry name" value="WW_dom"/>
</dbReference>
<evidence type="ECO:0008006" key="8">
    <source>
        <dbReference type="Google" id="ProtNLM"/>
    </source>
</evidence>
<dbReference type="PANTHER" id="PTHR15377:SF3">
    <property type="entry name" value="WW DOMAIN-CONTAINING PROTEIN"/>
    <property type="match status" value="1"/>
</dbReference>
<feature type="compositionally biased region" description="Polar residues" evidence="3">
    <location>
        <begin position="37"/>
        <end position="47"/>
    </location>
</feature>
<sequence length="759" mass="89099">MPAQDKYAIHFLAFLTLLDPGPQKNSSEDIPPCQAFLHTSPSPSTAADSLRPSFPCPSGFSQASPLPYAYPARHPFYPVGMPLAPSAHLPPPQNRPPFLLYPPPNFTPLTNHTSFSAGFPPTLRPNFFNSQHSPSTLPITSGNVPILEKENNTKSMKDSVETSELDPKKLKTEPSDGNNRFPTTNHALSGKPDKPIARIAVPDSFWLVVLTASNKRFYYNTVSKTSDWDLPVELELMGFDDKAIDKLIELYKINKEIKKENFREAQEPEKDTVYFYKEINESANLLGKPQIEGIEEDDQEKISKVEPEDKLQPAATLFYDERVKRFRELLEERKVSAFSTWDKEQTVLALDPRYKLLTMKERKQIFDKYCRECAELERAEKREQIIKNRHFFKELLEEVVDLDLLSFSEFSAKYSRDPRFKCVEKWKERELLFKEAAEEFKKNATIKREERKARNKQAFIVLLNEKGKMHVESTWKRVKERITGDRRYDILSREEREKCFDEYLTELRERDTEYMKKQREKASIKERERLVKATQEELQKSLNKEKSNFKRDEGVETFKNLLRDVIRKHDICWNDAKEKLKQDSRWNCGLTREEKEKYFYQHLRLLNEKLASAFWKLIDETKEIALTSEWVNVRPLICDDFRFEKFGDDRKREAEFRYYMRQKVKQAKIDFKQLLRETKLITHKTKNVIAKDPRELSEIEKVLKNDKRYGDLDCIAQERSILLLEYIDDLAQRGSPPPVTATVRDRPLVKLKQAKSRIP</sequence>
<feature type="domain" description="FF" evidence="5">
    <location>
        <begin position="452"/>
        <end position="506"/>
    </location>
</feature>
<proteinExistence type="predicted"/>
<reference evidence="6" key="1">
    <citation type="journal article" date="2023" name="G3 (Bethesda)">
        <title>Whole genome assemblies of Zophobas morio and Tenebrio molitor.</title>
        <authorList>
            <person name="Kaur S."/>
            <person name="Stinson S.A."/>
            <person name="diCenzo G.C."/>
        </authorList>
    </citation>
    <scope>NUCLEOTIDE SEQUENCE</scope>
    <source>
        <strain evidence="6">QUZm001</strain>
    </source>
</reference>
<accession>A0AA38M034</accession>
<feature type="compositionally biased region" description="Basic and acidic residues" evidence="3">
    <location>
        <begin position="150"/>
        <end position="174"/>
    </location>
</feature>
<dbReference type="AlphaFoldDB" id="A0AA38M034"/>
<dbReference type="Gene3D" id="1.10.10.440">
    <property type="entry name" value="FF domain"/>
    <property type="match status" value="6"/>
</dbReference>
<feature type="domain" description="WW" evidence="4">
    <location>
        <begin position="206"/>
        <end position="233"/>
    </location>
</feature>
<gene>
    <name evidence="6" type="ORF">Zmor_019118</name>
</gene>
<evidence type="ECO:0000256" key="3">
    <source>
        <dbReference type="SAM" id="MobiDB-lite"/>
    </source>
</evidence>
<dbReference type="InterPro" id="IPR036020">
    <property type="entry name" value="WW_dom_sf"/>
</dbReference>
<dbReference type="InterPro" id="IPR036517">
    <property type="entry name" value="FF_domain_sf"/>
</dbReference>
<dbReference type="GO" id="GO:0003712">
    <property type="term" value="F:transcription coregulator activity"/>
    <property type="evidence" value="ECO:0007669"/>
    <property type="project" value="TreeGrafter"/>
</dbReference>
<evidence type="ECO:0000313" key="7">
    <source>
        <dbReference type="Proteomes" id="UP001168821"/>
    </source>
</evidence>
<feature type="region of interest" description="Disordered" evidence="3">
    <location>
        <begin position="23"/>
        <end position="51"/>
    </location>
</feature>
<evidence type="ECO:0000259" key="4">
    <source>
        <dbReference type="PROSITE" id="PS50020"/>
    </source>
</evidence>
<dbReference type="InterPro" id="IPR002713">
    <property type="entry name" value="FF_domain"/>
</dbReference>
<dbReference type="EMBL" id="JALNTZ010000553">
    <property type="protein sequence ID" value="KAJ3634399.1"/>
    <property type="molecule type" value="Genomic_DNA"/>
</dbReference>
<dbReference type="CDD" id="cd00201">
    <property type="entry name" value="WW"/>
    <property type="match status" value="1"/>
</dbReference>
<dbReference type="InterPro" id="IPR045148">
    <property type="entry name" value="TCRG1-like"/>
</dbReference>
<dbReference type="PANTHER" id="PTHR15377">
    <property type="entry name" value="TRANSCRIPTION ELONGATION REGULATOR 1"/>
    <property type="match status" value="1"/>
</dbReference>
<comment type="caution">
    <text evidence="6">The sequence shown here is derived from an EMBL/GenBank/DDBJ whole genome shotgun (WGS) entry which is preliminary data.</text>
</comment>
<feature type="coiled-coil region" evidence="2">
    <location>
        <begin position="517"/>
        <end position="544"/>
    </location>
</feature>
<dbReference type="Gene3D" id="2.20.70.10">
    <property type="match status" value="1"/>
</dbReference>
<evidence type="ECO:0000313" key="6">
    <source>
        <dbReference type="EMBL" id="KAJ3634399.1"/>
    </source>
</evidence>
<dbReference type="Pfam" id="PF01846">
    <property type="entry name" value="FF"/>
    <property type="match status" value="4"/>
</dbReference>
<keyword evidence="1" id="KW-0677">Repeat</keyword>
<organism evidence="6 7">
    <name type="scientific">Zophobas morio</name>
    <dbReference type="NCBI Taxonomy" id="2755281"/>
    <lineage>
        <taxon>Eukaryota</taxon>
        <taxon>Metazoa</taxon>
        <taxon>Ecdysozoa</taxon>
        <taxon>Arthropoda</taxon>
        <taxon>Hexapoda</taxon>
        <taxon>Insecta</taxon>
        <taxon>Pterygota</taxon>
        <taxon>Neoptera</taxon>
        <taxon>Endopterygota</taxon>
        <taxon>Coleoptera</taxon>
        <taxon>Polyphaga</taxon>
        <taxon>Cucujiformia</taxon>
        <taxon>Tenebrionidae</taxon>
        <taxon>Zophobas</taxon>
    </lineage>
</organism>
<protein>
    <recommendedName>
        <fullName evidence="8">Transcription elongation regulator 1</fullName>
    </recommendedName>
</protein>
<feature type="domain" description="FF" evidence="5">
    <location>
        <begin position="663"/>
        <end position="729"/>
    </location>
</feature>
<evidence type="ECO:0000256" key="2">
    <source>
        <dbReference type="SAM" id="Coils"/>
    </source>
</evidence>
<dbReference type="SMART" id="SM00441">
    <property type="entry name" value="FF"/>
    <property type="match status" value="6"/>
</dbReference>
<feature type="domain" description="FF" evidence="5">
    <location>
        <begin position="319"/>
        <end position="372"/>
    </location>
</feature>
<dbReference type="SUPFAM" id="SSF81698">
    <property type="entry name" value="FF domain"/>
    <property type="match status" value="5"/>
</dbReference>
<keyword evidence="7" id="KW-1185">Reference proteome</keyword>
<dbReference type="PROSITE" id="PS51676">
    <property type="entry name" value="FF"/>
    <property type="match status" value="3"/>
</dbReference>
<dbReference type="GO" id="GO:0005634">
    <property type="term" value="C:nucleus"/>
    <property type="evidence" value="ECO:0007669"/>
    <property type="project" value="TreeGrafter"/>
</dbReference>
<evidence type="ECO:0000256" key="1">
    <source>
        <dbReference type="ARBA" id="ARBA00022737"/>
    </source>
</evidence>
<keyword evidence="2" id="KW-0175">Coiled coil</keyword>
<dbReference type="SUPFAM" id="SSF51045">
    <property type="entry name" value="WW domain"/>
    <property type="match status" value="1"/>
</dbReference>